<accession>A0ABR4KFZ9</accession>
<comment type="caution">
    <text evidence="3">The sequence shown here is derived from an EMBL/GenBank/DDBJ whole genome shotgun (WGS) entry which is preliminary data.</text>
</comment>
<name>A0ABR4KFZ9_9EURO</name>
<protein>
    <submittedName>
        <fullName evidence="3">KR domain-containing protein</fullName>
    </submittedName>
</protein>
<dbReference type="Proteomes" id="UP001610446">
    <property type="component" value="Unassembled WGS sequence"/>
</dbReference>
<evidence type="ECO:0000259" key="2">
    <source>
        <dbReference type="SMART" id="SM00829"/>
    </source>
</evidence>
<evidence type="ECO:0000259" key="1">
    <source>
        <dbReference type="SMART" id="SM00822"/>
    </source>
</evidence>
<dbReference type="InterPro" id="IPR050091">
    <property type="entry name" value="PKS_NRPS_Biosynth_Enz"/>
</dbReference>
<dbReference type="Gene3D" id="3.40.50.720">
    <property type="entry name" value="NAD(P)-binding Rossmann-like Domain"/>
    <property type="match status" value="1"/>
</dbReference>
<dbReference type="PANTHER" id="PTHR43775">
    <property type="entry name" value="FATTY ACID SYNTHASE"/>
    <property type="match status" value="1"/>
</dbReference>
<dbReference type="Gene3D" id="3.90.180.10">
    <property type="entry name" value="Medium-chain alcohol dehydrogenases, catalytic domain"/>
    <property type="match status" value="1"/>
</dbReference>
<dbReference type="InterPro" id="IPR013968">
    <property type="entry name" value="PKS_KR"/>
</dbReference>
<evidence type="ECO:0000313" key="4">
    <source>
        <dbReference type="Proteomes" id="UP001610446"/>
    </source>
</evidence>
<dbReference type="SMART" id="SM00822">
    <property type="entry name" value="PKS_KR"/>
    <property type="match status" value="1"/>
</dbReference>
<keyword evidence="4" id="KW-1185">Reference proteome</keyword>
<dbReference type="EMBL" id="JBFXLU010000031">
    <property type="protein sequence ID" value="KAL2851193.1"/>
    <property type="molecule type" value="Genomic_DNA"/>
</dbReference>
<sequence>MSFEEASTLASVYLIALYSLCGLRCATIQLCQYIGAQIFAGAGTPEKRAFLSDKSCALTQGHGVDVILNWLTGDLIDESWRCIANGGTMAELDKRDMLDRNTFSMEPFGRNTSYRCFDMSHVHVSDALIARLPRQLFALLHAGHVCPVAPITVFPFEDIPAAIRHMRSASHIRKIVISKSNAAGGSAAIRVPVHLCSKPVRLRNDVAYLIDDVAVESHVRRAIQQVPLAIRGFVQGAIDKIFTSTITEYHQAIASKVQGTWDMHNILPESHRTNFFTMRSSISGIVGQRGQPNYAAANAFLDAFAAYRHSLNLPAHTVDLGAIRVQDLDAHQRRAVLTDLRGFATAAARSGKSGKCRATQLVTSIAIPQDELSSGLLRDARFWGLCFIGEARSGAGAGTENAEENSVAREIQPLMLLVKSGAEFSVQHQAVVQIVSRQLRRFCG</sequence>
<dbReference type="InterPro" id="IPR057326">
    <property type="entry name" value="KR_dom"/>
</dbReference>
<proteinExistence type="predicted"/>
<dbReference type="PANTHER" id="PTHR43775:SF18">
    <property type="entry name" value="ENZYME, PUTATIVE (JCVI)-RELATED"/>
    <property type="match status" value="1"/>
</dbReference>
<feature type="domain" description="Ketoreductase" evidence="1">
    <location>
        <begin position="173"/>
        <end position="326"/>
    </location>
</feature>
<evidence type="ECO:0000313" key="3">
    <source>
        <dbReference type="EMBL" id="KAL2851193.1"/>
    </source>
</evidence>
<dbReference type="InterPro" id="IPR036291">
    <property type="entry name" value="NAD(P)-bd_dom_sf"/>
</dbReference>
<organism evidence="3 4">
    <name type="scientific">Aspergillus pseudoustus</name>
    <dbReference type="NCBI Taxonomy" id="1810923"/>
    <lineage>
        <taxon>Eukaryota</taxon>
        <taxon>Fungi</taxon>
        <taxon>Dikarya</taxon>
        <taxon>Ascomycota</taxon>
        <taxon>Pezizomycotina</taxon>
        <taxon>Eurotiomycetes</taxon>
        <taxon>Eurotiomycetidae</taxon>
        <taxon>Eurotiales</taxon>
        <taxon>Aspergillaceae</taxon>
        <taxon>Aspergillus</taxon>
        <taxon>Aspergillus subgen. Nidulantes</taxon>
    </lineage>
</organism>
<feature type="domain" description="Enoyl reductase (ER)" evidence="2">
    <location>
        <begin position="7"/>
        <end position="177"/>
    </location>
</feature>
<dbReference type="Pfam" id="PF13602">
    <property type="entry name" value="ADH_zinc_N_2"/>
    <property type="match status" value="1"/>
</dbReference>
<gene>
    <name evidence="3" type="ORF">BJY01DRAFT_245130</name>
</gene>
<reference evidence="3 4" key="1">
    <citation type="submission" date="2024-07" db="EMBL/GenBank/DDBJ databases">
        <title>Section-level genome sequencing and comparative genomics of Aspergillus sections Usti and Cavernicolus.</title>
        <authorList>
            <consortium name="Lawrence Berkeley National Laboratory"/>
            <person name="Nybo J.L."/>
            <person name="Vesth T.C."/>
            <person name="Theobald S."/>
            <person name="Frisvad J.C."/>
            <person name="Larsen T.O."/>
            <person name="Kjaerboelling I."/>
            <person name="Rothschild-Mancinelli K."/>
            <person name="Lyhne E.K."/>
            <person name="Kogle M.E."/>
            <person name="Barry K."/>
            <person name="Clum A."/>
            <person name="Na H."/>
            <person name="Ledsgaard L."/>
            <person name="Lin J."/>
            <person name="Lipzen A."/>
            <person name="Kuo A."/>
            <person name="Riley R."/>
            <person name="Mondo S."/>
            <person name="Labutti K."/>
            <person name="Haridas S."/>
            <person name="Pangalinan J."/>
            <person name="Salamov A.A."/>
            <person name="Simmons B.A."/>
            <person name="Magnuson J.K."/>
            <person name="Chen J."/>
            <person name="Drula E."/>
            <person name="Henrissat B."/>
            <person name="Wiebenga A."/>
            <person name="Lubbers R.J."/>
            <person name="Gomes A.C."/>
            <person name="Makela M.R."/>
            <person name="Stajich J."/>
            <person name="Grigoriev I.V."/>
            <person name="Mortensen U.H."/>
            <person name="De Vries R.P."/>
            <person name="Baker S.E."/>
            <person name="Andersen M.R."/>
        </authorList>
    </citation>
    <scope>NUCLEOTIDE SEQUENCE [LARGE SCALE GENOMIC DNA]</scope>
    <source>
        <strain evidence="3 4">CBS 123904</strain>
    </source>
</reference>
<dbReference type="CDD" id="cd05195">
    <property type="entry name" value="enoyl_red"/>
    <property type="match status" value="1"/>
</dbReference>
<dbReference type="Pfam" id="PF08659">
    <property type="entry name" value="KR"/>
    <property type="match status" value="1"/>
</dbReference>
<dbReference type="SUPFAM" id="SSF51735">
    <property type="entry name" value="NAD(P)-binding Rossmann-fold domains"/>
    <property type="match status" value="2"/>
</dbReference>
<dbReference type="InterPro" id="IPR020843">
    <property type="entry name" value="ER"/>
</dbReference>
<dbReference type="SMART" id="SM00829">
    <property type="entry name" value="PKS_ER"/>
    <property type="match status" value="1"/>
</dbReference>